<evidence type="ECO:0000313" key="6">
    <source>
        <dbReference type="EMBL" id="CAD7226520.1"/>
    </source>
</evidence>
<comment type="similarity">
    <text evidence="1">Belongs to the eukaryotic-type N-acetylglucosamine kinase family.</text>
</comment>
<gene>
    <name evidence="6" type="ORF">CTOB1V02_LOCUS4438</name>
</gene>
<sequence length="361" mass="39329">MASFIVGVEGGSTTTICSVFRSDGTKVSEVEGKPTNPWTNGFEAAAKLLKTEITQAANAGGVQLSDISCVGLALSGVEDEQCSRDMEKELRREFKDTVKNFTVVNDTLGGIYTLGDSGGVGLISGTGSNCLLVNPDGRQHQCGGWGHMIDDSGSAYWIASMAIKTVIKHRDGFEMAPFPVESVEETAFTFFGINNWKQILPVMYTNFSKSKIASFCKELAELAGTGEELSRWIFRRAGEQLGRHVAALEPHISTELRDRPGGIPIVCIGRVFVSWNFLQDGFLEVLGCGGHAPMFKDFSMHKLRETPSLGAAFLGAKAAKQPFQYDFSKTSDVFFRWKDFGLEKPDKTLMAELQCSDGLGE</sequence>
<evidence type="ECO:0000256" key="4">
    <source>
        <dbReference type="ARBA" id="ARBA00031123"/>
    </source>
</evidence>
<accession>A0A7R8WCU1</accession>
<evidence type="ECO:0000256" key="2">
    <source>
        <dbReference type="ARBA" id="ARBA00012122"/>
    </source>
</evidence>
<dbReference type="CDD" id="cd24078">
    <property type="entry name" value="ASKHA_NBD_NAGK_meta"/>
    <property type="match status" value="1"/>
</dbReference>
<protein>
    <recommendedName>
        <fullName evidence="3">N-acetyl-D-glucosamine kinase</fullName>
        <ecNumber evidence="2">2.7.1.59</ecNumber>
    </recommendedName>
    <alternativeName>
        <fullName evidence="4">GlcNAc kinase</fullName>
    </alternativeName>
</protein>
<dbReference type="PANTHER" id="PTHR12862">
    <property type="entry name" value="BADF TYPE ATPASE DOMAIN-CONTAINING PROTEIN"/>
    <property type="match status" value="1"/>
</dbReference>
<dbReference type="SUPFAM" id="SSF53067">
    <property type="entry name" value="Actin-like ATPase domain"/>
    <property type="match status" value="2"/>
</dbReference>
<dbReference type="OrthoDB" id="311172at2759"/>
<evidence type="ECO:0000259" key="5">
    <source>
        <dbReference type="Pfam" id="PF01869"/>
    </source>
</evidence>
<dbReference type="InterPro" id="IPR002731">
    <property type="entry name" value="ATPase_BadF"/>
</dbReference>
<feature type="domain" description="ATPase BadF/BadG/BcrA/BcrD type" evidence="5">
    <location>
        <begin position="6"/>
        <end position="269"/>
    </location>
</feature>
<dbReference type="Pfam" id="PF01869">
    <property type="entry name" value="BcrAD_BadFG"/>
    <property type="match status" value="1"/>
</dbReference>
<dbReference type="InterPro" id="IPR039758">
    <property type="entry name" value="NAGK-like"/>
</dbReference>
<name>A0A7R8WCU1_9CRUS</name>
<reference evidence="6" key="1">
    <citation type="submission" date="2020-11" db="EMBL/GenBank/DDBJ databases">
        <authorList>
            <person name="Tran Van P."/>
        </authorList>
    </citation>
    <scope>NUCLEOTIDE SEQUENCE</scope>
</reference>
<evidence type="ECO:0000256" key="3">
    <source>
        <dbReference type="ARBA" id="ARBA00014974"/>
    </source>
</evidence>
<proteinExistence type="inferred from homology"/>
<dbReference type="Gene3D" id="3.30.420.40">
    <property type="match status" value="2"/>
</dbReference>
<organism evidence="6">
    <name type="scientific">Cyprideis torosa</name>
    <dbReference type="NCBI Taxonomy" id="163714"/>
    <lineage>
        <taxon>Eukaryota</taxon>
        <taxon>Metazoa</taxon>
        <taxon>Ecdysozoa</taxon>
        <taxon>Arthropoda</taxon>
        <taxon>Crustacea</taxon>
        <taxon>Oligostraca</taxon>
        <taxon>Ostracoda</taxon>
        <taxon>Podocopa</taxon>
        <taxon>Podocopida</taxon>
        <taxon>Cytherocopina</taxon>
        <taxon>Cytheroidea</taxon>
        <taxon>Cytherideidae</taxon>
        <taxon>Cyprideis</taxon>
    </lineage>
</organism>
<dbReference type="AlphaFoldDB" id="A0A7R8WCU1"/>
<dbReference type="EC" id="2.7.1.59" evidence="2"/>
<dbReference type="PANTHER" id="PTHR12862:SF0">
    <property type="entry name" value="N-ACETYL-D-GLUCOSAMINE KINASE"/>
    <property type="match status" value="1"/>
</dbReference>
<dbReference type="EMBL" id="OB660849">
    <property type="protein sequence ID" value="CAD7226520.1"/>
    <property type="molecule type" value="Genomic_DNA"/>
</dbReference>
<evidence type="ECO:0000256" key="1">
    <source>
        <dbReference type="ARBA" id="ARBA00006198"/>
    </source>
</evidence>
<dbReference type="InterPro" id="IPR043129">
    <property type="entry name" value="ATPase_NBD"/>
</dbReference>
<dbReference type="GO" id="GO:0045127">
    <property type="term" value="F:N-acetylglucosamine kinase activity"/>
    <property type="evidence" value="ECO:0007669"/>
    <property type="project" value="UniProtKB-EC"/>
</dbReference>